<keyword evidence="7" id="KW-1185">Reference proteome</keyword>
<proteinExistence type="inferred from homology"/>
<dbReference type="InterPro" id="IPR000490">
    <property type="entry name" value="Glyco_hydro_17"/>
</dbReference>
<dbReference type="Gene3D" id="3.20.20.80">
    <property type="entry name" value="Glycosidases"/>
    <property type="match status" value="1"/>
</dbReference>
<accession>A0ABP0V289</accession>
<name>A0ABP0V289_9BRYO</name>
<dbReference type="Pfam" id="PF00332">
    <property type="entry name" value="Glyco_hydro_17"/>
    <property type="match status" value="1"/>
</dbReference>
<evidence type="ECO:0000313" key="7">
    <source>
        <dbReference type="Proteomes" id="UP001497512"/>
    </source>
</evidence>
<comment type="similarity">
    <text evidence="1 4">Belongs to the glycosyl hydrolase 17 family.</text>
</comment>
<dbReference type="InterPro" id="IPR017853">
    <property type="entry name" value="GH"/>
</dbReference>
<evidence type="ECO:0000256" key="5">
    <source>
        <dbReference type="RuleBase" id="RU004336"/>
    </source>
</evidence>
<evidence type="ECO:0000256" key="4">
    <source>
        <dbReference type="RuleBase" id="RU004335"/>
    </source>
</evidence>
<evidence type="ECO:0000256" key="1">
    <source>
        <dbReference type="ARBA" id="ARBA00008773"/>
    </source>
</evidence>
<evidence type="ECO:0008006" key="8">
    <source>
        <dbReference type="Google" id="ProtNLM"/>
    </source>
</evidence>
<dbReference type="SUPFAM" id="SSF51445">
    <property type="entry name" value="(Trans)glycosidases"/>
    <property type="match status" value="1"/>
</dbReference>
<evidence type="ECO:0000256" key="2">
    <source>
        <dbReference type="ARBA" id="ARBA00022801"/>
    </source>
</evidence>
<dbReference type="PROSITE" id="PS00587">
    <property type="entry name" value="GLYCOSYL_HYDROL_F17"/>
    <property type="match status" value="1"/>
</dbReference>
<evidence type="ECO:0000313" key="6">
    <source>
        <dbReference type="EMBL" id="CAK9236484.1"/>
    </source>
</evidence>
<protein>
    <recommendedName>
        <fullName evidence="8">Beta-1,3-glucanase</fullName>
    </recommendedName>
</protein>
<organism evidence="6 7">
    <name type="scientific">Sphagnum troendelagicum</name>
    <dbReference type="NCBI Taxonomy" id="128251"/>
    <lineage>
        <taxon>Eukaryota</taxon>
        <taxon>Viridiplantae</taxon>
        <taxon>Streptophyta</taxon>
        <taxon>Embryophyta</taxon>
        <taxon>Bryophyta</taxon>
        <taxon>Sphagnophytina</taxon>
        <taxon>Sphagnopsida</taxon>
        <taxon>Sphagnales</taxon>
        <taxon>Sphagnaceae</taxon>
        <taxon>Sphagnum</taxon>
    </lineage>
</organism>
<dbReference type="Proteomes" id="UP001497512">
    <property type="component" value="Chromosome 9"/>
</dbReference>
<dbReference type="EMBL" id="OZ019901">
    <property type="protein sequence ID" value="CAK9236484.1"/>
    <property type="molecule type" value="Genomic_DNA"/>
</dbReference>
<reference evidence="6" key="1">
    <citation type="submission" date="2024-02" db="EMBL/GenBank/DDBJ databases">
        <authorList>
            <consortium name="ELIXIR-Norway"/>
            <consortium name="Elixir Norway"/>
        </authorList>
    </citation>
    <scope>NUCLEOTIDE SEQUENCE</scope>
</reference>
<evidence type="ECO:0000256" key="3">
    <source>
        <dbReference type="ARBA" id="ARBA00023295"/>
    </source>
</evidence>
<keyword evidence="2 5" id="KW-0378">Hydrolase</keyword>
<gene>
    <name evidence="6" type="ORF">CSSPTR1EN2_LOCUS22915</name>
</gene>
<sequence length="386" mass="41641">MGGGLGLGRGIRAGSSCFGFSSGASSAMTTCIAMLLLLLCQLLCLRCAEGTVGINYGQVADNLPQPQHVSSLVQQLGFKMVKIYDTNETILNAFANTGTSVVVCVPNDEIISLAVSEVAARTWVHTNINPFFPATKITNIMVGNEILGGDPSIWPALVPAMWQLYSGLRYYNLDDNIKISTPHPMGVLATSYPPSAGTFQPNIATSVMAPLLNFLDLTQSHFMVNVYPYFAYLADGGTHISLNFALIEPNTTGFTDANTGLHYSCLLDAMLDATIYAMKSLNYSDIPLVITESGWPSMGDPTEIGASATNAAIYNNNLIKHVNSQPPLGTPLRPGVAFDTYIFALFNEDLKPGPLSERHWGLFYPNMSQVYTVNVELDSQITTVSK</sequence>
<keyword evidence="3 5" id="KW-0326">Glycosidase</keyword>
<dbReference type="PANTHER" id="PTHR32227">
    <property type="entry name" value="GLUCAN ENDO-1,3-BETA-GLUCOSIDASE BG1-RELATED-RELATED"/>
    <property type="match status" value="1"/>
</dbReference>
<dbReference type="InterPro" id="IPR044965">
    <property type="entry name" value="Glyco_hydro_17_plant"/>
</dbReference>